<feature type="region of interest" description="Disordered" evidence="2">
    <location>
        <begin position="234"/>
        <end position="278"/>
    </location>
</feature>
<proteinExistence type="predicted"/>
<dbReference type="AlphaFoldDB" id="A0A0C3PI08"/>
<accession>A0A0C3PI08</accession>
<evidence type="ECO:0000256" key="2">
    <source>
        <dbReference type="SAM" id="MobiDB-lite"/>
    </source>
</evidence>
<dbReference type="EMBL" id="KN840539">
    <property type="protein sequence ID" value="KIP05573.1"/>
    <property type="molecule type" value="Genomic_DNA"/>
</dbReference>
<dbReference type="InterPro" id="IPR013087">
    <property type="entry name" value="Znf_C2H2_type"/>
</dbReference>
<dbReference type="Gene3D" id="3.30.160.60">
    <property type="entry name" value="Classic Zinc Finger"/>
    <property type="match status" value="1"/>
</dbReference>
<sequence>MLQANGTIFKCSSRYRCKTHAAHKCARGVETTLPFNPFELPDSPRKEYTSEEVDEYQRVLDSLCCEASVPRGPPLRGEQDQTPRVICAFCHKPCVKRLRDMGRHLNTHRIGFRYVCSYDDCEHGEHQKSNLENHIRMDHTFDLLACTVILRRKTDDTPPFVCGFLSPDNRRISMHRNKCHSEWKVNKTVCSADLKQPHIFEEDDIIYDEDTLRSVYSDLETDLLTECSKKKKAVSRAPHAPATRKSVPTAPIDNSTNKRRPARTSASLSGCEPPSPHC</sequence>
<keyword evidence="1" id="KW-0863">Zinc-finger</keyword>
<name>A0A0C3PI08_PHLG1</name>
<evidence type="ECO:0000313" key="4">
    <source>
        <dbReference type="EMBL" id="KIP05573.1"/>
    </source>
</evidence>
<dbReference type="GO" id="GO:0008270">
    <property type="term" value="F:zinc ion binding"/>
    <property type="evidence" value="ECO:0007669"/>
    <property type="project" value="UniProtKB-KW"/>
</dbReference>
<evidence type="ECO:0000256" key="1">
    <source>
        <dbReference type="PROSITE-ProRule" id="PRU00042"/>
    </source>
</evidence>
<feature type="domain" description="C2H2-type" evidence="3">
    <location>
        <begin position="114"/>
        <end position="140"/>
    </location>
</feature>
<keyword evidence="1" id="KW-0479">Metal-binding</keyword>
<dbReference type="PROSITE" id="PS50157">
    <property type="entry name" value="ZINC_FINGER_C2H2_2"/>
    <property type="match status" value="1"/>
</dbReference>
<keyword evidence="5" id="KW-1185">Reference proteome</keyword>
<dbReference type="HOGENOM" id="CLU_1001531_0_0_1"/>
<keyword evidence="1" id="KW-0862">Zinc</keyword>
<gene>
    <name evidence="4" type="ORF">PHLGIDRAFT_146014</name>
</gene>
<reference evidence="4 5" key="1">
    <citation type="journal article" date="2014" name="PLoS Genet.">
        <title>Analysis of the Phlebiopsis gigantea genome, transcriptome and secretome provides insight into its pioneer colonization strategies of wood.</title>
        <authorList>
            <person name="Hori C."/>
            <person name="Ishida T."/>
            <person name="Igarashi K."/>
            <person name="Samejima M."/>
            <person name="Suzuki H."/>
            <person name="Master E."/>
            <person name="Ferreira P."/>
            <person name="Ruiz-Duenas F.J."/>
            <person name="Held B."/>
            <person name="Canessa P."/>
            <person name="Larrondo L.F."/>
            <person name="Schmoll M."/>
            <person name="Druzhinina I.S."/>
            <person name="Kubicek C.P."/>
            <person name="Gaskell J.A."/>
            <person name="Kersten P."/>
            <person name="St John F."/>
            <person name="Glasner J."/>
            <person name="Sabat G."/>
            <person name="Splinter BonDurant S."/>
            <person name="Syed K."/>
            <person name="Yadav J."/>
            <person name="Mgbeahuruike A.C."/>
            <person name="Kovalchuk A."/>
            <person name="Asiegbu F.O."/>
            <person name="Lackner G."/>
            <person name="Hoffmeister D."/>
            <person name="Rencoret J."/>
            <person name="Gutierrez A."/>
            <person name="Sun H."/>
            <person name="Lindquist E."/>
            <person name="Barry K."/>
            <person name="Riley R."/>
            <person name="Grigoriev I.V."/>
            <person name="Henrissat B."/>
            <person name="Kues U."/>
            <person name="Berka R.M."/>
            <person name="Martinez A.T."/>
            <person name="Covert S.F."/>
            <person name="Blanchette R.A."/>
            <person name="Cullen D."/>
        </authorList>
    </citation>
    <scope>NUCLEOTIDE SEQUENCE [LARGE SCALE GENOMIC DNA]</scope>
    <source>
        <strain evidence="4 5">11061_1 CR5-6</strain>
    </source>
</reference>
<evidence type="ECO:0000313" key="5">
    <source>
        <dbReference type="Proteomes" id="UP000053257"/>
    </source>
</evidence>
<organism evidence="4 5">
    <name type="scientific">Phlebiopsis gigantea (strain 11061_1 CR5-6)</name>
    <name type="common">White-rot fungus</name>
    <name type="synonym">Peniophora gigantea</name>
    <dbReference type="NCBI Taxonomy" id="745531"/>
    <lineage>
        <taxon>Eukaryota</taxon>
        <taxon>Fungi</taxon>
        <taxon>Dikarya</taxon>
        <taxon>Basidiomycota</taxon>
        <taxon>Agaricomycotina</taxon>
        <taxon>Agaricomycetes</taxon>
        <taxon>Polyporales</taxon>
        <taxon>Phanerochaetaceae</taxon>
        <taxon>Phlebiopsis</taxon>
    </lineage>
</organism>
<evidence type="ECO:0000259" key="3">
    <source>
        <dbReference type="PROSITE" id="PS50157"/>
    </source>
</evidence>
<dbReference type="Proteomes" id="UP000053257">
    <property type="component" value="Unassembled WGS sequence"/>
</dbReference>
<protein>
    <recommendedName>
        <fullName evidence="3">C2H2-type domain-containing protein</fullName>
    </recommendedName>
</protein>